<protein>
    <submittedName>
        <fullName evidence="1">Uncharacterized protein</fullName>
    </submittedName>
</protein>
<dbReference type="AlphaFoldDB" id="A0A8H6DXF6"/>
<dbReference type="Proteomes" id="UP000624244">
    <property type="component" value="Unassembled WGS sequence"/>
</dbReference>
<sequence length="254" mass="29308">MPPPITTITMVEPARRRSVELPNEILCKIILYTLGHNGSVIHGRYYDIMSKSSLFEELSNLLCVSSKFRDLTKSVFYGLHKFKFPIDFEPRRGLVNKHGNSIGPLLPQRWALSSLRRITLEIGIMDSRLELPHPTRRGFLNRDTYEPREVIWFRSIGDLYRCCPGARVLRLLTDHMTELTDLDIHIFENFRSRDKQAAIDLYRAAGFKIRANQVNVRVSSLLTPDSPQKPWYPDLIKALNIEQRVTATDCGDCH</sequence>
<evidence type="ECO:0000313" key="2">
    <source>
        <dbReference type="Proteomes" id="UP000624244"/>
    </source>
</evidence>
<accession>A0A8H6DXF6</accession>
<comment type="caution">
    <text evidence="1">The sequence shown here is derived from an EMBL/GenBank/DDBJ whole genome shotgun (WGS) entry which is preliminary data.</text>
</comment>
<proteinExistence type="predicted"/>
<reference evidence="1" key="1">
    <citation type="submission" date="2019-11" db="EMBL/GenBank/DDBJ databases">
        <title>Bipolaris sorokiniana Genome sequencing.</title>
        <authorList>
            <person name="Wang H."/>
        </authorList>
    </citation>
    <scope>NUCLEOTIDE SEQUENCE</scope>
</reference>
<gene>
    <name evidence="1" type="ORF">GGP41_000743</name>
</gene>
<evidence type="ECO:0000313" key="1">
    <source>
        <dbReference type="EMBL" id="KAF5852001.1"/>
    </source>
</evidence>
<dbReference type="EMBL" id="WNKQ01000004">
    <property type="protein sequence ID" value="KAF5852001.1"/>
    <property type="molecule type" value="Genomic_DNA"/>
</dbReference>
<organism evidence="1 2">
    <name type="scientific">Cochliobolus sativus</name>
    <name type="common">Common root rot and spot blotch fungus</name>
    <name type="synonym">Bipolaris sorokiniana</name>
    <dbReference type="NCBI Taxonomy" id="45130"/>
    <lineage>
        <taxon>Eukaryota</taxon>
        <taxon>Fungi</taxon>
        <taxon>Dikarya</taxon>
        <taxon>Ascomycota</taxon>
        <taxon>Pezizomycotina</taxon>
        <taxon>Dothideomycetes</taxon>
        <taxon>Pleosporomycetidae</taxon>
        <taxon>Pleosporales</taxon>
        <taxon>Pleosporineae</taxon>
        <taxon>Pleosporaceae</taxon>
        <taxon>Bipolaris</taxon>
    </lineage>
</organism>
<name>A0A8H6DXF6_COCSA</name>